<protein>
    <submittedName>
        <fullName evidence="2">Uncharacterized protein</fullName>
    </submittedName>
</protein>
<evidence type="ECO:0000313" key="1">
    <source>
        <dbReference type="Proteomes" id="UP000887572"/>
    </source>
</evidence>
<dbReference type="AlphaFoldDB" id="A0A914HT08"/>
<proteinExistence type="predicted"/>
<accession>A0A914HT08</accession>
<sequence length="102" mass="11094">MAISFLIIGKKADFRSFSSSRLLSTSDQLATNGAKCSGGVISAAAVGLRQCLLPPDELLLNGQTRVFDKQQLVFVQVFYLPFTSGRSADDIGIVQHYLLKNQ</sequence>
<dbReference type="WBParaSite" id="Gr19_v10_g4377.t1">
    <property type="protein sequence ID" value="Gr19_v10_g4377.t1"/>
    <property type="gene ID" value="Gr19_v10_g4377"/>
</dbReference>
<name>A0A914HT08_GLORO</name>
<organism evidence="1 2">
    <name type="scientific">Globodera rostochiensis</name>
    <name type="common">Golden nematode worm</name>
    <name type="synonym">Heterodera rostochiensis</name>
    <dbReference type="NCBI Taxonomy" id="31243"/>
    <lineage>
        <taxon>Eukaryota</taxon>
        <taxon>Metazoa</taxon>
        <taxon>Ecdysozoa</taxon>
        <taxon>Nematoda</taxon>
        <taxon>Chromadorea</taxon>
        <taxon>Rhabditida</taxon>
        <taxon>Tylenchina</taxon>
        <taxon>Tylenchomorpha</taxon>
        <taxon>Tylenchoidea</taxon>
        <taxon>Heteroderidae</taxon>
        <taxon>Heteroderinae</taxon>
        <taxon>Globodera</taxon>
    </lineage>
</organism>
<keyword evidence="1" id="KW-1185">Reference proteome</keyword>
<evidence type="ECO:0000313" key="2">
    <source>
        <dbReference type="WBParaSite" id="Gr19_v10_g4377.t1"/>
    </source>
</evidence>
<dbReference type="Proteomes" id="UP000887572">
    <property type="component" value="Unplaced"/>
</dbReference>
<reference evidence="2" key="1">
    <citation type="submission" date="2022-11" db="UniProtKB">
        <authorList>
            <consortium name="WormBaseParasite"/>
        </authorList>
    </citation>
    <scope>IDENTIFICATION</scope>
</reference>